<name>A0A7U2MSB6_ASPFN</name>
<dbReference type="Proteomes" id="UP000596276">
    <property type="component" value="Chromosome 1"/>
</dbReference>
<organism evidence="1 2">
    <name type="scientific">Aspergillus flavus (strain ATCC 200026 / FGSC A1120 / IAM 13836 / NRRL 3357 / JCM 12722 / SRRC 167)</name>
    <dbReference type="NCBI Taxonomy" id="332952"/>
    <lineage>
        <taxon>Eukaryota</taxon>
        <taxon>Fungi</taxon>
        <taxon>Dikarya</taxon>
        <taxon>Ascomycota</taxon>
        <taxon>Pezizomycotina</taxon>
        <taxon>Eurotiomycetes</taxon>
        <taxon>Eurotiomycetidae</taxon>
        <taxon>Eurotiales</taxon>
        <taxon>Aspergillaceae</taxon>
        <taxon>Aspergillus</taxon>
        <taxon>Aspergillus subgen. Circumdati</taxon>
    </lineage>
</organism>
<evidence type="ECO:0000313" key="1">
    <source>
        <dbReference type="EMBL" id="QRD88920.1"/>
    </source>
</evidence>
<dbReference type="AlphaFoldDB" id="A0A7U2MSB6"/>
<reference evidence="2" key="1">
    <citation type="journal article" date="2021" name="G3 (Bethesda)">
        <title>Chromosome assembled and annotated genome sequence of Aspergillus flavus NRRL 3357.</title>
        <authorList>
            <person name="Skerker J.M."/>
            <person name="Pianalto K.M."/>
            <person name="Mondo S.J."/>
            <person name="Yang K."/>
            <person name="Arkin A.P."/>
            <person name="Keller N.P."/>
            <person name="Grigoriev I.V."/>
            <person name="Louise Glass N.L."/>
        </authorList>
    </citation>
    <scope>NUCLEOTIDE SEQUENCE [LARGE SCALE GENOMIC DNA]</scope>
    <source>
        <strain evidence="2">ATCC 200026 / FGSC A1120 / IAM 13836 / NRRL 3357 / JCM 12722 / SRRC 167</strain>
    </source>
</reference>
<evidence type="ECO:0000313" key="2">
    <source>
        <dbReference type="Proteomes" id="UP000596276"/>
    </source>
</evidence>
<accession>A0A7U2MSB6</accession>
<sequence length="50" mass="5188">MAPYTPAPAAYGSESELQRQQQCQLPTGGLCAISPASQGLSCASTLEYNP</sequence>
<dbReference type="VEuPathDB" id="FungiDB:F9C07_11018"/>
<proteinExistence type="predicted"/>
<gene>
    <name evidence="1" type="ORF">F9C07_11018</name>
</gene>
<dbReference type="EMBL" id="CP044619">
    <property type="protein sequence ID" value="QRD88920.1"/>
    <property type="molecule type" value="Genomic_DNA"/>
</dbReference>
<protein>
    <submittedName>
        <fullName evidence="1">Uncharacterized protein</fullName>
    </submittedName>
</protein>
<keyword evidence="2" id="KW-1185">Reference proteome</keyword>